<accession>T1JTU0</accession>
<organism evidence="1 2">
    <name type="scientific">Tetranychus urticae</name>
    <name type="common">Two-spotted spider mite</name>
    <dbReference type="NCBI Taxonomy" id="32264"/>
    <lineage>
        <taxon>Eukaryota</taxon>
        <taxon>Metazoa</taxon>
        <taxon>Ecdysozoa</taxon>
        <taxon>Arthropoda</taxon>
        <taxon>Chelicerata</taxon>
        <taxon>Arachnida</taxon>
        <taxon>Acari</taxon>
        <taxon>Acariformes</taxon>
        <taxon>Trombidiformes</taxon>
        <taxon>Prostigmata</taxon>
        <taxon>Eleutherengona</taxon>
        <taxon>Raphignathae</taxon>
        <taxon>Tetranychoidea</taxon>
        <taxon>Tetranychidae</taxon>
        <taxon>Tetranychus</taxon>
    </lineage>
</organism>
<dbReference type="EMBL" id="CAEY01000486">
    <property type="status" value="NOT_ANNOTATED_CDS"/>
    <property type="molecule type" value="Genomic_DNA"/>
</dbReference>
<proteinExistence type="predicted"/>
<keyword evidence="2" id="KW-1185">Reference proteome</keyword>
<dbReference type="HOGENOM" id="CLU_3175993_0_0_1"/>
<evidence type="ECO:0000313" key="2">
    <source>
        <dbReference type="Proteomes" id="UP000015104"/>
    </source>
</evidence>
<dbReference type="AlphaFoldDB" id="T1JTU0"/>
<reference evidence="1" key="2">
    <citation type="submission" date="2015-06" db="UniProtKB">
        <authorList>
            <consortium name="EnsemblMetazoa"/>
        </authorList>
    </citation>
    <scope>IDENTIFICATION</scope>
</reference>
<name>T1JTU0_TETUR</name>
<protein>
    <submittedName>
        <fullName evidence="1">Uncharacterized protein</fullName>
    </submittedName>
</protein>
<reference evidence="2" key="1">
    <citation type="submission" date="2011-08" db="EMBL/GenBank/DDBJ databases">
        <authorList>
            <person name="Rombauts S."/>
        </authorList>
    </citation>
    <scope>NUCLEOTIDE SEQUENCE</scope>
    <source>
        <strain evidence="2">London</strain>
    </source>
</reference>
<dbReference type="EnsemblMetazoa" id="tetur01g15380.1">
    <property type="protein sequence ID" value="tetur01g15380.1"/>
    <property type="gene ID" value="tetur01g15380"/>
</dbReference>
<sequence length="47" mass="5580">MYFPCLTLTKKCFQLPSDKLKKCQSNDNNIDFLQTKYDHLQGVRKNI</sequence>
<dbReference type="Proteomes" id="UP000015104">
    <property type="component" value="Unassembled WGS sequence"/>
</dbReference>
<evidence type="ECO:0000313" key="1">
    <source>
        <dbReference type="EnsemblMetazoa" id="tetur01g15380.1"/>
    </source>
</evidence>